<dbReference type="EMBL" id="VXRG01000015">
    <property type="protein sequence ID" value="MXY92105.1"/>
    <property type="molecule type" value="Genomic_DNA"/>
</dbReference>
<protein>
    <recommendedName>
        <fullName evidence="2">Glycoside hydrolase family 32 protein</fullName>
    </recommendedName>
</protein>
<accession>A0A6B0YPJ4</accession>
<dbReference type="InterPro" id="IPR023296">
    <property type="entry name" value="Glyco_hydro_beta-prop_sf"/>
</dbReference>
<reference evidence="1" key="1">
    <citation type="submission" date="2019-09" db="EMBL/GenBank/DDBJ databases">
        <title>Characterisation of the sponge microbiome using genome-centric metagenomics.</title>
        <authorList>
            <person name="Engelberts J.P."/>
            <person name="Robbins S.J."/>
            <person name="De Goeij J.M."/>
            <person name="Aranda M."/>
            <person name="Bell S.C."/>
            <person name="Webster N.S."/>
        </authorList>
    </citation>
    <scope>NUCLEOTIDE SEQUENCE</scope>
    <source>
        <strain evidence="1">SB0664_bin_27</strain>
    </source>
</reference>
<name>A0A6B0YPJ4_9CHLR</name>
<sequence length="493" mass="57171">MKHLFIDDHEVEAIDNLARKLHQPQKAHDNVVIRPEYRWENNSIQVRTSPVWLPDEGIFKMIYLTGAEGLDPEVKFDATGAAAIVERYACYATSEDGVNWEKPFLGLYDYPALTWRGTPVGVENNILPSAQGMLQGPVHDPHDPDPSRRFKGLRYGESELRSMVSADFLHWEELDIPSLHSHDESHLTYDERQRLFIAAAKRNGPYGRSWQLYMSDDFANWEEHGLIFHADQTDQENGFERLQKFFDDPAYRSPIYNRPEEWRTDVYNFPIFPYEGLYLATPVMHHWAGKHPPMYENVDSRKSVELASSRNLLDWERVAGRAPFMELSPVRDGETYDTGQIVILNRPVERNNELWFYYMGFRYRNLSIEDLLNRRYLDGSAMCMARLRMDGFVSLKGGIEWGSVLTKPIEVSGDTLHVNADSWRGRVIAEVIDAGNGQPVYGYTKDACVPVIMDSIDECVQWRGGRELKELAGRTVRLRFHLWQSELYSYWFS</sequence>
<evidence type="ECO:0008006" key="2">
    <source>
        <dbReference type="Google" id="ProtNLM"/>
    </source>
</evidence>
<dbReference type="AlphaFoldDB" id="A0A6B0YPJ4"/>
<dbReference type="SUPFAM" id="SSF75005">
    <property type="entry name" value="Arabinanase/levansucrase/invertase"/>
    <property type="match status" value="1"/>
</dbReference>
<dbReference type="Gene3D" id="2.115.10.20">
    <property type="entry name" value="Glycosyl hydrolase domain, family 43"/>
    <property type="match status" value="1"/>
</dbReference>
<organism evidence="1">
    <name type="scientific">Caldilineaceae bacterium SB0664_bin_27</name>
    <dbReference type="NCBI Taxonomy" id="2605260"/>
    <lineage>
        <taxon>Bacteria</taxon>
        <taxon>Bacillati</taxon>
        <taxon>Chloroflexota</taxon>
        <taxon>Caldilineae</taxon>
        <taxon>Caldilineales</taxon>
        <taxon>Caldilineaceae</taxon>
    </lineage>
</organism>
<evidence type="ECO:0000313" key="1">
    <source>
        <dbReference type="EMBL" id="MXY92105.1"/>
    </source>
</evidence>
<comment type="caution">
    <text evidence="1">The sequence shown here is derived from an EMBL/GenBank/DDBJ whole genome shotgun (WGS) entry which is preliminary data.</text>
</comment>
<proteinExistence type="predicted"/>
<gene>
    <name evidence="1" type="ORF">F4Y42_01505</name>
</gene>